<feature type="transmembrane region" description="Helical" evidence="7">
    <location>
        <begin position="316"/>
        <end position="336"/>
    </location>
</feature>
<accession>A0A9P4K5I4</accession>
<evidence type="ECO:0000259" key="8">
    <source>
        <dbReference type="PROSITE" id="PS50850"/>
    </source>
</evidence>
<dbReference type="SUPFAM" id="SSF103473">
    <property type="entry name" value="MFS general substrate transporter"/>
    <property type="match status" value="1"/>
</dbReference>
<feature type="transmembrane region" description="Helical" evidence="7">
    <location>
        <begin position="239"/>
        <end position="261"/>
    </location>
</feature>
<feature type="transmembrane region" description="Helical" evidence="7">
    <location>
        <begin position="87"/>
        <end position="107"/>
    </location>
</feature>
<dbReference type="OrthoDB" id="10021397at2759"/>
<dbReference type="Pfam" id="PF07690">
    <property type="entry name" value="MFS_1"/>
    <property type="match status" value="1"/>
</dbReference>
<keyword evidence="3" id="KW-0813">Transport</keyword>
<dbReference type="FunFam" id="1.20.1250.20:FF:000429">
    <property type="entry name" value="MFS drug efflux transporter, putative"/>
    <property type="match status" value="1"/>
</dbReference>
<organism evidence="9 10">
    <name type="scientific">Lojkania enalia</name>
    <dbReference type="NCBI Taxonomy" id="147567"/>
    <lineage>
        <taxon>Eukaryota</taxon>
        <taxon>Fungi</taxon>
        <taxon>Dikarya</taxon>
        <taxon>Ascomycota</taxon>
        <taxon>Pezizomycotina</taxon>
        <taxon>Dothideomycetes</taxon>
        <taxon>Pleosporomycetidae</taxon>
        <taxon>Pleosporales</taxon>
        <taxon>Pleosporales incertae sedis</taxon>
        <taxon>Lojkania</taxon>
    </lineage>
</organism>
<evidence type="ECO:0000313" key="9">
    <source>
        <dbReference type="EMBL" id="KAF2261920.1"/>
    </source>
</evidence>
<sequence length="561" mass="59493">MSVTETRLGGDQATDLSTSSAENNFSDTIVMSTQPKASPRNMGKIRWILTCSALYSATLLYGLDTTIVADVQVPIVERFGHVDQLTWVGAAFPLGSVVVILPLGVIYGLFDSKWMYIVSFALFEAGSALCGGAPNMNALIIGRVIAGIGGSGLYLGNLNIFASLTTIQERPMYFAGAGLCWGVGAILGPVIGGAFAESSATWRWAFYINLVVAGFSGPIYVFSLPSIPPKPGVSTLKKILEIDILGSTLVAGIFAMFIIPLTLAEGSWAWDDASTITCLVLCGALTAIFIGQQAFSIFTTPERRIFPVGLLHSRTLILLFISTAATSTNLFIPVYYIPLYFQFTHGDDTMEAAVRLLPFVLIGVFTTMVSGGIIPRTGFYMPWYVLSGVAATLGGALMYTVKNNTSTGAVYGYSIPIAIGAGSSLQIGYSVAQAILPISKQPAAIRFINMSQLGGTTIALTIAGRVFQTYAFKNVKQALSGLGFTDGQVVAAVAGAQGTMLDSLTPGVREAVLEGIVKAIAKAYILVIVGGATTLICSFFMKREKVFQDTATSIQDVEEKE</sequence>
<evidence type="ECO:0000256" key="1">
    <source>
        <dbReference type="ARBA" id="ARBA00004141"/>
    </source>
</evidence>
<keyword evidence="10" id="KW-1185">Reference proteome</keyword>
<comment type="caution">
    <text evidence="9">The sequence shown here is derived from an EMBL/GenBank/DDBJ whole genome shotgun (WGS) entry which is preliminary data.</text>
</comment>
<feature type="transmembrane region" description="Helical" evidence="7">
    <location>
        <begin position="453"/>
        <end position="472"/>
    </location>
</feature>
<dbReference type="PANTHER" id="PTHR23501:SF12">
    <property type="entry name" value="MAJOR FACILITATOR SUPERFAMILY (MFS) PROFILE DOMAIN-CONTAINING PROTEIN-RELATED"/>
    <property type="match status" value="1"/>
</dbReference>
<evidence type="ECO:0000256" key="3">
    <source>
        <dbReference type="ARBA" id="ARBA00022448"/>
    </source>
</evidence>
<dbReference type="PANTHER" id="PTHR23501">
    <property type="entry name" value="MAJOR FACILITATOR SUPERFAMILY"/>
    <property type="match status" value="1"/>
</dbReference>
<dbReference type="InterPro" id="IPR036259">
    <property type="entry name" value="MFS_trans_sf"/>
</dbReference>
<feature type="transmembrane region" description="Helical" evidence="7">
    <location>
        <begin position="114"/>
        <end position="134"/>
    </location>
</feature>
<reference evidence="10" key="1">
    <citation type="journal article" date="2020" name="Stud. Mycol.">
        <title>101 Dothideomycetes genomes: A test case for predicting lifestyles and emergence of pathogens.</title>
        <authorList>
            <person name="Haridas S."/>
            <person name="Albert R."/>
            <person name="Binder M."/>
            <person name="Bloem J."/>
            <person name="LaButti K."/>
            <person name="Salamov A."/>
            <person name="Andreopoulos B."/>
            <person name="Baker S."/>
            <person name="Barry K."/>
            <person name="Bills G."/>
            <person name="Bluhm B."/>
            <person name="Cannon C."/>
            <person name="Castanera R."/>
            <person name="Culley D."/>
            <person name="Daum C."/>
            <person name="Ezra D."/>
            <person name="Gonzalez J."/>
            <person name="Henrissat B."/>
            <person name="Kuo A."/>
            <person name="Liang C."/>
            <person name="Lipzen A."/>
            <person name="Lutzoni F."/>
            <person name="Magnuson J."/>
            <person name="Mondo S."/>
            <person name="Nolan M."/>
            <person name="Ohm R."/>
            <person name="Pangilinan J."/>
            <person name="Park H.-J."/>
            <person name="Ramirez L."/>
            <person name="Alfaro M."/>
            <person name="Sun H."/>
            <person name="Tritt A."/>
            <person name="Yoshinaga Y."/>
            <person name="Zwiers L.-H."/>
            <person name="Turgeon B."/>
            <person name="Goodwin S."/>
            <person name="Spatafora J."/>
            <person name="Crous P."/>
            <person name="Grigoriev I."/>
        </authorList>
    </citation>
    <scope>NUCLEOTIDE SEQUENCE [LARGE SCALE GENOMIC DNA]</scope>
    <source>
        <strain evidence="10">CBS 304.66</strain>
    </source>
</reference>
<feature type="transmembrane region" description="Helical" evidence="7">
    <location>
        <begin position="356"/>
        <end position="374"/>
    </location>
</feature>
<keyword evidence="5 7" id="KW-1133">Transmembrane helix</keyword>
<evidence type="ECO:0000256" key="4">
    <source>
        <dbReference type="ARBA" id="ARBA00022692"/>
    </source>
</evidence>
<dbReference type="GO" id="GO:0022857">
    <property type="term" value="F:transmembrane transporter activity"/>
    <property type="evidence" value="ECO:0007669"/>
    <property type="project" value="InterPro"/>
</dbReference>
<evidence type="ECO:0000313" key="10">
    <source>
        <dbReference type="Proteomes" id="UP000800093"/>
    </source>
</evidence>
<dbReference type="InterPro" id="IPR011701">
    <property type="entry name" value="MFS"/>
</dbReference>
<feature type="domain" description="Major facilitator superfamily (MFS) profile" evidence="8">
    <location>
        <begin position="50"/>
        <end position="546"/>
    </location>
</feature>
<feature type="transmembrane region" description="Helical" evidence="7">
    <location>
        <begin position="140"/>
        <end position="161"/>
    </location>
</feature>
<proteinExistence type="inferred from homology"/>
<dbReference type="AlphaFoldDB" id="A0A9P4K5I4"/>
<feature type="transmembrane region" description="Helical" evidence="7">
    <location>
        <begin position="173"/>
        <end position="192"/>
    </location>
</feature>
<keyword evidence="4 7" id="KW-0812">Transmembrane</keyword>
<gene>
    <name evidence="9" type="ORF">CC78DRAFT_499322</name>
</gene>
<feature type="transmembrane region" description="Helical" evidence="7">
    <location>
        <begin position="413"/>
        <end position="432"/>
    </location>
</feature>
<dbReference type="Proteomes" id="UP000800093">
    <property type="component" value="Unassembled WGS sequence"/>
</dbReference>
<name>A0A9P4K5I4_9PLEO</name>
<feature type="transmembrane region" description="Helical" evidence="7">
    <location>
        <begin position="381"/>
        <end position="401"/>
    </location>
</feature>
<feature type="transmembrane region" description="Helical" evidence="7">
    <location>
        <begin position="45"/>
        <end position="63"/>
    </location>
</feature>
<evidence type="ECO:0000256" key="2">
    <source>
        <dbReference type="ARBA" id="ARBA00007520"/>
    </source>
</evidence>
<evidence type="ECO:0000256" key="5">
    <source>
        <dbReference type="ARBA" id="ARBA00022989"/>
    </source>
</evidence>
<evidence type="ECO:0000256" key="6">
    <source>
        <dbReference type="ARBA" id="ARBA00023136"/>
    </source>
</evidence>
<protein>
    <submittedName>
        <fullName evidence="9">MFS general substrate transporter</fullName>
    </submittedName>
</protein>
<comment type="subcellular location">
    <subcellularLocation>
        <location evidence="1">Membrane</location>
        <topology evidence="1">Multi-pass membrane protein</topology>
    </subcellularLocation>
</comment>
<feature type="transmembrane region" description="Helical" evidence="7">
    <location>
        <begin position="273"/>
        <end position="295"/>
    </location>
</feature>
<keyword evidence="6 7" id="KW-0472">Membrane</keyword>
<dbReference type="Gene3D" id="1.20.1250.20">
    <property type="entry name" value="MFS general substrate transporter like domains"/>
    <property type="match status" value="1"/>
</dbReference>
<feature type="transmembrane region" description="Helical" evidence="7">
    <location>
        <begin position="523"/>
        <end position="541"/>
    </location>
</feature>
<dbReference type="InterPro" id="IPR020846">
    <property type="entry name" value="MFS_dom"/>
</dbReference>
<comment type="similarity">
    <text evidence="2">Belongs to the major facilitator superfamily. TCR/Tet family.</text>
</comment>
<dbReference type="PROSITE" id="PS50850">
    <property type="entry name" value="MFS"/>
    <property type="match status" value="1"/>
</dbReference>
<feature type="transmembrane region" description="Helical" evidence="7">
    <location>
        <begin position="204"/>
        <end position="227"/>
    </location>
</feature>
<evidence type="ECO:0000256" key="7">
    <source>
        <dbReference type="SAM" id="Phobius"/>
    </source>
</evidence>
<dbReference type="EMBL" id="ML986647">
    <property type="protein sequence ID" value="KAF2261920.1"/>
    <property type="molecule type" value="Genomic_DNA"/>
</dbReference>
<dbReference type="GO" id="GO:0005886">
    <property type="term" value="C:plasma membrane"/>
    <property type="evidence" value="ECO:0007669"/>
    <property type="project" value="TreeGrafter"/>
</dbReference>